<comment type="caution">
    <text evidence="16">The sequence shown here is derived from an EMBL/GenBank/DDBJ whole genome shotgun (WGS) entry which is preliminary data.</text>
</comment>
<evidence type="ECO:0000256" key="14">
    <source>
        <dbReference type="SAM" id="Phobius"/>
    </source>
</evidence>
<dbReference type="Proteomes" id="UP000663879">
    <property type="component" value="Unassembled WGS sequence"/>
</dbReference>
<dbReference type="FunFam" id="1.20.120.350:FF:000072">
    <property type="entry name" value="Voltage-dependent T-type calcium channel subunit alpha"/>
    <property type="match status" value="1"/>
</dbReference>
<dbReference type="InterPro" id="IPR043203">
    <property type="entry name" value="VGCC_Ca_Na"/>
</dbReference>
<keyword evidence="11" id="KW-0479">Metal-binding</keyword>
<feature type="region of interest" description="Disordered" evidence="13">
    <location>
        <begin position="1900"/>
        <end position="1933"/>
    </location>
</feature>
<evidence type="ECO:0000256" key="2">
    <source>
        <dbReference type="ARBA" id="ARBA00022448"/>
    </source>
</evidence>
<keyword evidence="17" id="KW-1185">Reference proteome</keyword>
<evidence type="ECO:0000256" key="13">
    <source>
        <dbReference type="SAM" id="MobiDB-lite"/>
    </source>
</evidence>
<feature type="binding site" evidence="11">
    <location>
        <position position="795"/>
    </location>
    <ligand>
        <name>Ca(2+)</name>
        <dbReference type="ChEBI" id="CHEBI:29108"/>
    </ligand>
</feature>
<evidence type="ECO:0000256" key="12">
    <source>
        <dbReference type="RuleBase" id="RU003808"/>
    </source>
</evidence>
<feature type="transmembrane region" description="Helical" evidence="14">
    <location>
        <begin position="182"/>
        <end position="203"/>
    </location>
</feature>
<evidence type="ECO:0000259" key="15">
    <source>
        <dbReference type="Pfam" id="PF00520"/>
    </source>
</evidence>
<feature type="transmembrane region" description="Helical" evidence="14">
    <location>
        <begin position="1706"/>
        <end position="1725"/>
    </location>
</feature>
<feature type="domain" description="Ion transport" evidence="15">
    <location>
        <begin position="604"/>
        <end position="843"/>
    </location>
</feature>
<feature type="transmembrane region" description="Helical" evidence="14">
    <location>
        <begin position="47"/>
        <end position="70"/>
    </location>
</feature>
<evidence type="ECO:0000256" key="5">
    <source>
        <dbReference type="ARBA" id="ARBA00022882"/>
    </source>
</evidence>
<keyword evidence="10" id="KW-0407">Ion channel</keyword>
<evidence type="ECO:0000313" key="17">
    <source>
        <dbReference type="Proteomes" id="UP000663879"/>
    </source>
</evidence>
<dbReference type="FunFam" id="1.10.287.70:FF:000125">
    <property type="entry name" value="Voltage-dependent T-type calcium channel subunit alpha"/>
    <property type="match status" value="1"/>
</dbReference>
<keyword evidence="9" id="KW-0325">Glycoprotein</keyword>
<keyword evidence="11 12" id="KW-0106">Calcium</keyword>
<evidence type="ECO:0000256" key="11">
    <source>
        <dbReference type="PIRSR" id="PIRSR602077-1"/>
    </source>
</evidence>
<feature type="binding site" evidence="11">
    <location>
        <position position="194"/>
    </location>
    <ligand>
        <name>Ca(2+)</name>
        <dbReference type="ChEBI" id="CHEBI:29108"/>
    </ligand>
</feature>
<keyword evidence="8 14" id="KW-0472">Membrane</keyword>
<dbReference type="GO" id="GO:0070509">
    <property type="term" value="P:calcium ion import"/>
    <property type="evidence" value="ECO:0007669"/>
    <property type="project" value="TreeGrafter"/>
</dbReference>
<keyword evidence="3 14" id="KW-0812">Transmembrane</keyword>
<feature type="transmembrane region" description="Helical" evidence="14">
    <location>
        <begin position="1635"/>
        <end position="1652"/>
    </location>
</feature>
<keyword evidence="7" id="KW-0406">Ion transport</keyword>
<dbReference type="GO" id="GO:0043005">
    <property type="term" value="C:neuron projection"/>
    <property type="evidence" value="ECO:0007669"/>
    <property type="project" value="TreeGrafter"/>
</dbReference>
<comment type="subcellular location">
    <subcellularLocation>
        <location evidence="1 12">Membrane</location>
        <topology evidence="1 12">Multi-pass membrane protein</topology>
    </subcellularLocation>
</comment>
<dbReference type="GO" id="GO:0008332">
    <property type="term" value="F:low voltage-gated calcium channel activity"/>
    <property type="evidence" value="ECO:0007669"/>
    <property type="project" value="TreeGrafter"/>
</dbReference>
<feature type="transmembrane region" description="Helical" evidence="14">
    <location>
        <begin position="1326"/>
        <end position="1344"/>
    </location>
</feature>
<feature type="transmembrane region" description="Helical" evidence="14">
    <location>
        <begin position="1572"/>
        <end position="1593"/>
    </location>
</feature>
<feature type="transmembrane region" description="Helical" evidence="14">
    <location>
        <begin position="736"/>
        <end position="758"/>
    </location>
</feature>
<reference evidence="16" key="1">
    <citation type="submission" date="2021-02" db="EMBL/GenBank/DDBJ databases">
        <authorList>
            <person name="Nowell W R."/>
        </authorList>
    </citation>
    <scope>NUCLEOTIDE SEQUENCE</scope>
    <source>
        <strain evidence="16">Ploen Becks lab</strain>
    </source>
</reference>
<dbReference type="EMBL" id="CAJNOC010002564">
    <property type="protein sequence ID" value="CAF0940376.1"/>
    <property type="molecule type" value="Genomic_DNA"/>
</dbReference>
<evidence type="ECO:0000256" key="8">
    <source>
        <dbReference type="ARBA" id="ARBA00023136"/>
    </source>
</evidence>
<feature type="binding site" evidence="11">
    <location>
        <position position="1464"/>
    </location>
    <ligand>
        <name>Ca(2+)</name>
        <dbReference type="ChEBI" id="CHEBI:29108"/>
    </ligand>
</feature>
<dbReference type="PRINTS" id="PR00167">
    <property type="entry name" value="CACHANNEL"/>
</dbReference>
<feature type="non-terminal residue" evidence="16">
    <location>
        <position position="1"/>
    </location>
</feature>
<keyword evidence="12" id="KW-0109">Calcium transport</keyword>
<dbReference type="SUPFAM" id="SSF81324">
    <property type="entry name" value="Voltage-gated potassium channels"/>
    <property type="match status" value="4"/>
</dbReference>
<keyword evidence="5 12" id="KW-0851">Voltage-gated channel</keyword>
<gene>
    <name evidence="16" type="ORF">OXX778_LOCUS13395</name>
</gene>
<evidence type="ECO:0000256" key="7">
    <source>
        <dbReference type="ARBA" id="ARBA00023065"/>
    </source>
</evidence>
<feature type="transmembrane region" description="Helical" evidence="14">
    <location>
        <begin position="1491"/>
        <end position="1515"/>
    </location>
</feature>
<dbReference type="FunFam" id="1.20.120.350:FF:000008">
    <property type="entry name" value="Voltage-dependent T-type calcium channel subunit alpha"/>
    <property type="match status" value="1"/>
</dbReference>
<dbReference type="InterPro" id="IPR027359">
    <property type="entry name" value="Volt_channel_dom_sf"/>
</dbReference>
<dbReference type="PANTHER" id="PTHR10037:SF230">
    <property type="entry name" value="CA[2+]-CHANNEL PROTEIN ALPHA[[1]] SUBUNIT T, ISOFORM F"/>
    <property type="match status" value="1"/>
</dbReference>
<dbReference type="GO" id="GO:0086010">
    <property type="term" value="P:membrane depolarization during action potential"/>
    <property type="evidence" value="ECO:0007669"/>
    <property type="project" value="TreeGrafter"/>
</dbReference>
<evidence type="ECO:0000256" key="9">
    <source>
        <dbReference type="ARBA" id="ARBA00023180"/>
    </source>
</evidence>
<dbReference type="Pfam" id="PF00520">
    <property type="entry name" value="Ion_trans"/>
    <property type="match status" value="4"/>
</dbReference>
<dbReference type="InterPro" id="IPR002077">
    <property type="entry name" value="VDCCAlpha1"/>
</dbReference>
<feature type="transmembrane region" description="Helical" evidence="14">
    <location>
        <begin position="209"/>
        <end position="234"/>
    </location>
</feature>
<feature type="transmembrane region" description="Helical" evidence="14">
    <location>
        <begin position="1254"/>
        <end position="1272"/>
    </location>
</feature>
<feature type="transmembrane region" description="Helical" evidence="14">
    <location>
        <begin position="1745"/>
        <end position="1761"/>
    </location>
</feature>
<feature type="domain" description="Ion transport" evidence="15">
    <location>
        <begin position="9"/>
        <end position="245"/>
    </location>
</feature>
<evidence type="ECO:0000256" key="1">
    <source>
        <dbReference type="ARBA" id="ARBA00004141"/>
    </source>
</evidence>
<dbReference type="Gene3D" id="1.20.120.350">
    <property type="entry name" value="Voltage-gated potassium channels. Chain C"/>
    <property type="match status" value="3"/>
</dbReference>
<evidence type="ECO:0000256" key="6">
    <source>
        <dbReference type="ARBA" id="ARBA00022989"/>
    </source>
</evidence>
<evidence type="ECO:0000313" key="16">
    <source>
        <dbReference type="EMBL" id="CAF0940376.1"/>
    </source>
</evidence>
<evidence type="ECO:0000256" key="10">
    <source>
        <dbReference type="ARBA" id="ARBA00023303"/>
    </source>
</evidence>
<feature type="domain" description="Ion transport" evidence="15">
    <location>
        <begin position="1570"/>
        <end position="1826"/>
    </location>
</feature>
<feature type="transmembrane region" description="Helical" evidence="14">
    <location>
        <begin position="812"/>
        <end position="836"/>
    </location>
</feature>
<keyword evidence="4" id="KW-0677">Repeat</keyword>
<feature type="transmembrane region" description="Helical" evidence="14">
    <location>
        <begin position="1795"/>
        <end position="1821"/>
    </location>
</feature>
<dbReference type="OrthoDB" id="416585at2759"/>
<evidence type="ECO:0000256" key="4">
    <source>
        <dbReference type="ARBA" id="ARBA00022737"/>
    </source>
</evidence>
<dbReference type="FunFam" id="1.10.287.70:FF:000018">
    <property type="entry name" value="Voltage-dependent T-type calcium channel subunit alpha"/>
    <property type="match status" value="1"/>
</dbReference>
<name>A0A814CD25_9BILA</name>
<feature type="transmembrane region" description="Helical" evidence="14">
    <location>
        <begin position="1392"/>
        <end position="1411"/>
    </location>
</feature>
<dbReference type="FunFam" id="1.20.120.350:FF:000009">
    <property type="entry name" value="Voltage-dependent T-type calcium channel subunit alpha"/>
    <property type="match status" value="1"/>
</dbReference>
<dbReference type="GO" id="GO:0005891">
    <property type="term" value="C:voltage-gated calcium channel complex"/>
    <property type="evidence" value="ECO:0007669"/>
    <property type="project" value="InterPro"/>
</dbReference>
<sequence length="2015" mass="232284">TIEYAVASENLSLSAIRTVRVLRPLRAINRVPSMRILVMLLLDTLPMLGNVLLLCFFVFFIFGIVGVQLWKGILRNRCFFDYNETLMGDFLDKSFQDTYFKPELVDSFICSNASSGGMTTCADIPPFINNSRICNATIDLLHSPPSNLSSRACINWNHYYSKCRPSDRNPFKGAISFDNIGYAWVAIFQIISLESWVTIMYYIQDSHSFWNWIYFVFLIVIGSFFMINLCLVVIATQFSETKKRETERMIAERRRFSRSSSTLFSDSGGEPGSCWEEFLKYAGHLFRKTKRRLLRKYNQYKLNRKKSIKEKTLKLTKKPISKNETVKLCNNNNSSENAVISCNKMNLNCKCKCHVLSFYEKNTNNIVEMDNKDLDKIDPNNNYTKDPNLSTELNSLNKNTETISKKSENFENDSNTDTIPNNQISIMKSKNVDERCSQCNHSKKFDINHKKVLNLDDSAILSFSITSANSNTLNRNVNKLKNNSDLQYFKDNASKHPIDNQEYFYCYSANQSMMFDINSNFDELSYLKENNNNVDLGDAYTRNLDSKTITDRKNRNKLRKAKQTKNTNCCLSCCFCCSRKLSNTRICLFINIINKKLKSFVDGKLFQRTILFSILINTFCMGIEHHEQPLTLTLIVEYSNTFFTFIFLIEMVLKIIAYGVYDYIKNAFNLLDGVIVCISCYEVSKQLLSNSTDQIVVASGVSVLRTFRLLRILKLVRFMPALRRQLIVMLKTIDNVATFFSLLVLFIFIFSILGMNLFGCKFCTKDPNGHRVCERKNFDSLLWATITVFQVLTQEDWNEVLYNGMEKTSSWAALYFIALMTFGNYVLFNLLVAILVEGFSTEDEPKKAIEDRIIEDAMQAIAEEHSRESGQSNLSRRNSRKKSRKSSNCSIDANLVKNLEPPEINVNDTSKEEVKIVENTCLKRENLTLDLNQKNKKLIHLPIITHTCPTPNYSPSNSTRNSPLLKSLPILKTTRKLSLDSAYDRLKLQKNQTNFVLNQSTTTKIYDKKEKIIKGARSDNVNLATIKLESILKTIDSKRRIQLTPKKIEFQFSDNSSEKDSVITNYSRQEETDEKKQENFLLGKKRLSQSFNEKSLDNPSSLTVPKYIFRRQRSKSERLKNRTNKIFDQEEIRLSLDDKINQEKFSSNNKSEAQNHLKDDSLLISINNIKPVVIKKSEPFNIDLNLSYSLQNDKIDRDEKIISNKKKVKLDFGILSGLTKPTGCFKQREEYSLFIFSTDNVIRLKCKQIIEKKWFDYSVLFFIALNCITLAMERPNIPQNSKERKFLTYSNHIFTYIFALEMFIKVIAHGFSIGKNAYLKSGWNKMDGILVIISLIDSFVTLTARSSPKIFGILRVFRLLRTLRPLRVISRAPGLKLVVQTLLSSLRPIGNIVLICCTFFIIFGILGVQLFKGKLYRCVGPYVDDVKTKNDCLAKHENQWVNSQYNFDNLGQALMALFVLSSKDGWVQIMYTGIDAVGVDKQPIQNYNEWMLLYFISFLLLVGFFVLNMFVGVIIENFHKCRAEQEREEKARRAAKRAKKFEIKRIKMKEIPYYANYSRARRLLHDLCNSKYFDLVIAGVIGLNVVSMSLEFYRMPPFLGDVLDLLNIIFTVIFSIEAVMRLVALGFFRYFKERWNQLDILIVILSIIGIVFDRLDSKQTIPINPTIIRVMRVLRIARVLKLLKMAKGIRSLLDTVIQALPQVGNLGLLFFLLFFIFAILGVELFGKLNCESTRSACDGLSKHAHFHNFGMAFLTLFRIATGDNWNGIMKDTLKDNILCQDDPGKPPSSMCLASFLAPIYFVIFVLMAQFVLVNVVVAVLMKHLDDSNKMMADDADMDEEIEKQLEDEARNNIYNEQTIKLDDDFEDQNYHRMTKQNSLPPNFIFDLKSESSITQILKHSNAQIKEGDTRSQNSEEVEKSNSEENEVYATSDKFKSPVRNENFKLVEMDRNSFSVNLSTPNESDATSEKIRLRRNRKNKKIAYVDDDDVKSHFSPKSSLRIRVIDETDTDNNDYS</sequence>
<feature type="transmembrane region" description="Helical" evidence="14">
    <location>
        <begin position="1605"/>
        <end position="1628"/>
    </location>
</feature>
<dbReference type="GO" id="GO:0001518">
    <property type="term" value="C:voltage-gated sodium channel complex"/>
    <property type="evidence" value="ECO:0007669"/>
    <property type="project" value="TreeGrafter"/>
</dbReference>
<comment type="similarity">
    <text evidence="12">Belongs to the calcium channel alpha-1 subunit (TC 1.A.1.11) family.</text>
</comment>
<protein>
    <recommendedName>
        <fullName evidence="15">Ion transport domain-containing protein</fullName>
    </recommendedName>
</protein>
<evidence type="ECO:0000256" key="3">
    <source>
        <dbReference type="ARBA" id="ARBA00022692"/>
    </source>
</evidence>
<dbReference type="InterPro" id="IPR005821">
    <property type="entry name" value="Ion_trans_dom"/>
</dbReference>
<dbReference type="GO" id="GO:0005248">
    <property type="term" value="F:voltage-gated sodium channel activity"/>
    <property type="evidence" value="ECO:0007669"/>
    <property type="project" value="TreeGrafter"/>
</dbReference>
<dbReference type="PANTHER" id="PTHR10037">
    <property type="entry name" value="VOLTAGE-GATED CATION CHANNEL CALCIUM AND SODIUM"/>
    <property type="match status" value="1"/>
</dbReference>
<dbReference type="Gene3D" id="1.10.287.70">
    <property type="match status" value="4"/>
</dbReference>
<feature type="region of interest" description="Disordered" evidence="13">
    <location>
        <begin position="863"/>
        <end position="887"/>
    </location>
</feature>
<organism evidence="16 17">
    <name type="scientific">Brachionus calyciflorus</name>
    <dbReference type="NCBI Taxonomy" id="104777"/>
    <lineage>
        <taxon>Eukaryota</taxon>
        <taxon>Metazoa</taxon>
        <taxon>Spiralia</taxon>
        <taxon>Gnathifera</taxon>
        <taxon>Rotifera</taxon>
        <taxon>Eurotatoria</taxon>
        <taxon>Monogononta</taxon>
        <taxon>Pseudotrocha</taxon>
        <taxon>Ploima</taxon>
        <taxon>Brachionidae</taxon>
        <taxon>Brachionus</taxon>
    </lineage>
</organism>
<proteinExistence type="inferred from homology"/>
<keyword evidence="2" id="KW-0813">Transport</keyword>
<keyword evidence="6 14" id="KW-1133">Transmembrane helix</keyword>
<dbReference type="GO" id="GO:0046872">
    <property type="term" value="F:metal ion binding"/>
    <property type="evidence" value="ECO:0007669"/>
    <property type="project" value="UniProtKB-KW"/>
</dbReference>
<dbReference type="FunFam" id="1.10.287.70:FF:000120">
    <property type="entry name" value="Voltage-dependent T-type calcium channel subunit alpha"/>
    <property type="match status" value="1"/>
</dbReference>
<feature type="transmembrane region" description="Helical" evidence="14">
    <location>
        <begin position="1293"/>
        <end position="1314"/>
    </location>
</feature>
<feature type="transmembrane region" description="Helical" evidence="14">
    <location>
        <begin position="642"/>
        <end position="661"/>
    </location>
</feature>
<feature type="domain" description="Ion transport" evidence="15">
    <location>
        <begin position="1253"/>
        <end position="1525"/>
    </location>
</feature>
<keyword evidence="12" id="KW-0107">Calcium channel</keyword>
<accession>A0A814CD25</accession>